<dbReference type="PRINTS" id="PR00385">
    <property type="entry name" value="P450"/>
</dbReference>
<keyword evidence="10 13" id="KW-0503">Monooxygenase</keyword>
<proteinExistence type="inferred from homology"/>
<dbReference type="InterPro" id="IPR017972">
    <property type="entry name" value="Cyt_P450_CS"/>
</dbReference>
<dbReference type="InterPro" id="IPR001128">
    <property type="entry name" value="Cyt_P450"/>
</dbReference>
<comment type="similarity">
    <text evidence="3 13">Belongs to the cytochrome P450 family.</text>
</comment>
<dbReference type="InterPro" id="IPR002401">
    <property type="entry name" value="Cyt_P450_E_grp-I"/>
</dbReference>
<dbReference type="GO" id="GO:0004497">
    <property type="term" value="F:monooxygenase activity"/>
    <property type="evidence" value="ECO:0007669"/>
    <property type="project" value="UniProtKB-KW"/>
</dbReference>
<evidence type="ECO:0000256" key="13">
    <source>
        <dbReference type="RuleBase" id="RU000461"/>
    </source>
</evidence>
<dbReference type="GO" id="GO:0016020">
    <property type="term" value="C:membrane"/>
    <property type="evidence" value="ECO:0007669"/>
    <property type="project" value="UniProtKB-SubCell"/>
</dbReference>
<reference evidence="14" key="1">
    <citation type="journal article" date="2020" name="Stud. Mycol.">
        <title>101 Dothideomycetes genomes: a test case for predicting lifestyles and emergence of pathogens.</title>
        <authorList>
            <person name="Haridas S."/>
            <person name="Albert R."/>
            <person name="Binder M."/>
            <person name="Bloem J."/>
            <person name="Labutti K."/>
            <person name="Salamov A."/>
            <person name="Andreopoulos B."/>
            <person name="Baker S."/>
            <person name="Barry K."/>
            <person name="Bills G."/>
            <person name="Bluhm B."/>
            <person name="Cannon C."/>
            <person name="Castanera R."/>
            <person name="Culley D."/>
            <person name="Daum C."/>
            <person name="Ezra D."/>
            <person name="Gonzalez J."/>
            <person name="Henrissat B."/>
            <person name="Kuo A."/>
            <person name="Liang C."/>
            <person name="Lipzen A."/>
            <person name="Lutzoni F."/>
            <person name="Magnuson J."/>
            <person name="Mondo S."/>
            <person name="Nolan M."/>
            <person name="Ohm R."/>
            <person name="Pangilinan J."/>
            <person name="Park H.-J."/>
            <person name="Ramirez L."/>
            <person name="Alfaro M."/>
            <person name="Sun H."/>
            <person name="Tritt A."/>
            <person name="Yoshinaga Y."/>
            <person name="Zwiers L.-H."/>
            <person name="Turgeon B."/>
            <person name="Goodwin S."/>
            <person name="Spatafora J."/>
            <person name="Crous P."/>
            <person name="Grigoriev I."/>
        </authorList>
    </citation>
    <scope>NUCLEOTIDE SEQUENCE</scope>
    <source>
        <strain evidence="14">CBS 121739</strain>
    </source>
</reference>
<name>A0A6A6VT62_9PEZI</name>
<sequence>MARHVHANRLKGKIHSLNPKMELLIIYTVTHAVYNLYFHPLSHIPGPFLGRASLLWRIYHTTRGRSHRGIQRMHQKHGAVFRVSPNELSFASAGSWKSIYGFPAIGKPQLIKGEFYDIYGAGFKTGCIGSERDPKVHAQKKKNLTPAFSLKALNAQEPIIQRCIDEFVAKIGPLSLTNGLNVTKWYEMVSFDILGEMAFGESFGCVREEKHHFWIDLILEHLLEITLVDNLRRIKLLEILGRYLLPRLTVKIRKKHSGHSRAKVQRRLEGADNRQDFLTNITDKVRSGEVSLEEMTAHASTLIIAGGETVSTCMAATTYYLLKTPRALQKLQHEVRTAYTSYQAIDSSSALKLPYLQACINEGLRIHPPGSQGFPRISAGQEIDGIYVPAGTEVYTSAWTVTHDAAYFHEPEKFKPERWTDPDCADIKEASQPFSLGLRACVGRNFAYVQMSLLMAKIMFRYDLELINKELDWERASHCHIMWWKAPIVVRFTERSQA</sequence>
<keyword evidence="8 13" id="KW-0560">Oxidoreductase</keyword>
<comment type="subcellular location">
    <subcellularLocation>
        <location evidence="2">Membrane</location>
    </subcellularLocation>
</comment>
<dbReference type="GeneID" id="54490768"/>
<dbReference type="Pfam" id="PF00067">
    <property type="entry name" value="p450"/>
    <property type="match status" value="1"/>
</dbReference>
<keyword evidence="15" id="KW-1185">Reference proteome</keyword>
<keyword evidence="7" id="KW-1133">Transmembrane helix</keyword>
<keyword evidence="9 12" id="KW-0408">Iron</keyword>
<keyword evidence="6 12" id="KW-0479">Metal-binding</keyword>
<accession>A0A6A6VT62</accession>
<feature type="binding site" description="axial binding residue" evidence="12">
    <location>
        <position position="441"/>
    </location>
    <ligand>
        <name>heme</name>
        <dbReference type="ChEBI" id="CHEBI:30413"/>
    </ligand>
    <ligandPart>
        <name>Fe</name>
        <dbReference type="ChEBI" id="CHEBI:18248"/>
    </ligandPart>
</feature>
<dbReference type="SUPFAM" id="SSF48264">
    <property type="entry name" value="Cytochrome P450"/>
    <property type="match status" value="1"/>
</dbReference>
<dbReference type="AlphaFoldDB" id="A0A6A6VT62"/>
<evidence type="ECO:0000256" key="10">
    <source>
        <dbReference type="ARBA" id="ARBA00023033"/>
    </source>
</evidence>
<dbReference type="FunFam" id="1.10.630.10:FF:000158">
    <property type="entry name" value="Cytochrome P450, putative (Eurofung)"/>
    <property type="match status" value="1"/>
</dbReference>
<dbReference type="PRINTS" id="PR00463">
    <property type="entry name" value="EP450I"/>
</dbReference>
<evidence type="ECO:0000256" key="2">
    <source>
        <dbReference type="ARBA" id="ARBA00004370"/>
    </source>
</evidence>
<keyword evidence="4 12" id="KW-0349">Heme</keyword>
<dbReference type="Gene3D" id="1.10.630.10">
    <property type="entry name" value="Cytochrome P450"/>
    <property type="match status" value="1"/>
</dbReference>
<evidence type="ECO:0000313" key="14">
    <source>
        <dbReference type="EMBL" id="KAF2753069.1"/>
    </source>
</evidence>
<evidence type="ECO:0000256" key="5">
    <source>
        <dbReference type="ARBA" id="ARBA00022692"/>
    </source>
</evidence>
<evidence type="ECO:0000256" key="9">
    <source>
        <dbReference type="ARBA" id="ARBA00023004"/>
    </source>
</evidence>
<dbReference type="RefSeq" id="XP_033595520.1">
    <property type="nucleotide sequence ID" value="XM_033749714.1"/>
</dbReference>
<dbReference type="InterPro" id="IPR050121">
    <property type="entry name" value="Cytochrome_P450_monoxygenase"/>
</dbReference>
<dbReference type="InterPro" id="IPR036396">
    <property type="entry name" value="Cyt_P450_sf"/>
</dbReference>
<evidence type="ECO:0000256" key="8">
    <source>
        <dbReference type="ARBA" id="ARBA00023002"/>
    </source>
</evidence>
<organism evidence="14 15">
    <name type="scientific">Pseudovirgaria hyperparasitica</name>
    <dbReference type="NCBI Taxonomy" id="470096"/>
    <lineage>
        <taxon>Eukaryota</taxon>
        <taxon>Fungi</taxon>
        <taxon>Dikarya</taxon>
        <taxon>Ascomycota</taxon>
        <taxon>Pezizomycotina</taxon>
        <taxon>Dothideomycetes</taxon>
        <taxon>Dothideomycetes incertae sedis</taxon>
        <taxon>Acrospermales</taxon>
        <taxon>Acrospermaceae</taxon>
        <taxon>Pseudovirgaria</taxon>
    </lineage>
</organism>
<evidence type="ECO:0000256" key="4">
    <source>
        <dbReference type="ARBA" id="ARBA00022617"/>
    </source>
</evidence>
<evidence type="ECO:0000256" key="11">
    <source>
        <dbReference type="ARBA" id="ARBA00023136"/>
    </source>
</evidence>
<gene>
    <name evidence="14" type="ORF">EJ05DRAFT_542259</name>
</gene>
<dbReference type="GO" id="GO:0005506">
    <property type="term" value="F:iron ion binding"/>
    <property type="evidence" value="ECO:0007669"/>
    <property type="project" value="InterPro"/>
</dbReference>
<dbReference type="PANTHER" id="PTHR24305:SF210">
    <property type="entry name" value="CYTOCHROME P450 MONOOXYGENASE ASQL-RELATED"/>
    <property type="match status" value="1"/>
</dbReference>
<evidence type="ECO:0000313" key="15">
    <source>
        <dbReference type="Proteomes" id="UP000799437"/>
    </source>
</evidence>
<evidence type="ECO:0000256" key="6">
    <source>
        <dbReference type="ARBA" id="ARBA00022723"/>
    </source>
</evidence>
<evidence type="ECO:0000256" key="12">
    <source>
        <dbReference type="PIRSR" id="PIRSR602401-1"/>
    </source>
</evidence>
<dbReference type="PROSITE" id="PS00086">
    <property type="entry name" value="CYTOCHROME_P450"/>
    <property type="match status" value="1"/>
</dbReference>
<dbReference type="GO" id="GO:0020037">
    <property type="term" value="F:heme binding"/>
    <property type="evidence" value="ECO:0007669"/>
    <property type="project" value="InterPro"/>
</dbReference>
<keyword evidence="11" id="KW-0472">Membrane</keyword>
<evidence type="ECO:0000256" key="7">
    <source>
        <dbReference type="ARBA" id="ARBA00022989"/>
    </source>
</evidence>
<comment type="cofactor">
    <cofactor evidence="1 12">
        <name>heme</name>
        <dbReference type="ChEBI" id="CHEBI:30413"/>
    </cofactor>
</comment>
<dbReference type="Proteomes" id="UP000799437">
    <property type="component" value="Unassembled WGS sequence"/>
</dbReference>
<evidence type="ECO:0000256" key="3">
    <source>
        <dbReference type="ARBA" id="ARBA00010617"/>
    </source>
</evidence>
<dbReference type="PANTHER" id="PTHR24305">
    <property type="entry name" value="CYTOCHROME P450"/>
    <property type="match status" value="1"/>
</dbReference>
<dbReference type="CDD" id="cd11058">
    <property type="entry name" value="CYP60B-like"/>
    <property type="match status" value="1"/>
</dbReference>
<evidence type="ECO:0000256" key="1">
    <source>
        <dbReference type="ARBA" id="ARBA00001971"/>
    </source>
</evidence>
<dbReference type="EMBL" id="ML996588">
    <property type="protein sequence ID" value="KAF2753069.1"/>
    <property type="molecule type" value="Genomic_DNA"/>
</dbReference>
<keyword evidence="5" id="KW-0812">Transmembrane</keyword>
<dbReference type="GO" id="GO:0016705">
    <property type="term" value="F:oxidoreductase activity, acting on paired donors, with incorporation or reduction of molecular oxygen"/>
    <property type="evidence" value="ECO:0007669"/>
    <property type="project" value="InterPro"/>
</dbReference>
<dbReference type="OrthoDB" id="1470350at2759"/>
<protein>
    <submittedName>
        <fullName evidence="14">Putative cytochrome P450</fullName>
    </submittedName>
</protein>